<dbReference type="EMBL" id="JAOANI010000014">
    <property type="protein sequence ID" value="MCT7358698.1"/>
    <property type="molecule type" value="Genomic_DNA"/>
</dbReference>
<dbReference type="InterPro" id="IPR029787">
    <property type="entry name" value="Nucleotide_cyclase"/>
</dbReference>
<dbReference type="EC" id="2.7.7.65" evidence="2"/>
<dbReference type="SMART" id="SM00091">
    <property type="entry name" value="PAS"/>
    <property type="match status" value="1"/>
</dbReference>
<dbReference type="Proteomes" id="UP001147830">
    <property type="component" value="Unassembled WGS sequence"/>
</dbReference>
<feature type="domain" description="GGDEF" evidence="4">
    <location>
        <begin position="186"/>
        <end position="319"/>
    </location>
</feature>
<dbReference type="GO" id="GO:0052621">
    <property type="term" value="F:diguanylate cyclase activity"/>
    <property type="evidence" value="ECO:0007669"/>
    <property type="project" value="UniProtKB-EC"/>
</dbReference>
<dbReference type="NCBIfam" id="TIGR00254">
    <property type="entry name" value="GGDEF"/>
    <property type="match status" value="1"/>
</dbReference>
<dbReference type="SMART" id="SM00267">
    <property type="entry name" value="GGDEF"/>
    <property type="match status" value="1"/>
</dbReference>
<evidence type="ECO:0000256" key="1">
    <source>
        <dbReference type="ARBA" id="ARBA00001946"/>
    </source>
</evidence>
<keyword evidence="6" id="KW-1185">Reference proteome</keyword>
<dbReference type="Gene3D" id="3.30.70.270">
    <property type="match status" value="1"/>
</dbReference>
<dbReference type="InterPro" id="IPR000160">
    <property type="entry name" value="GGDEF_dom"/>
</dbReference>
<dbReference type="InterPro" id="IPR000014">
    <property type="entry name" value="PAS"/>
</dbReference>
<dbReference type="InterPro" id="IPR013767">
    <property type="entry name" value="PAS_fold"/>
</dbReference>
<comment type="caution">
    <text evidence="5">The sequence shown here is derived from an EMBL/GenBank/DDBJ whole genome shotgun (WGS) entry which is preliminary data.</text>
</comment>
<dbReference type="Pfam" id="PF00989">
    <property type="entry name" value="PAS"/>
    <property type="match status" value="1"/>
</dbReference>
<evidence type="ECO:0000313" key="6">
    <source>
        <dbReference type="Proteomes" id="UP001147830"/>
    </source>
</evidence>
<accession>A0A9X3AS91</accession>
<evidence type="ECO:0000256" key="3">
    <source>
        <dbReference type="ARBA" id="ARBA00034247"/>
    </source>
</evidence>
<evidence type="ECO:0000313" key="5">
    <source>
        <dbReference type="EMBL" id="MCT7358698.1"/>
    </source>
</evidence>
<dbReference type="PANTHER" id="PTHR45138">
    <property type="entry name" value="REGULATORY COMPONENTS OF SENSORY TRANSDUCTION SYSTEM"/>
    <property type="match status" value="1"/>
</dbReference>
<dbReference type="InterPro" id="IPR035965">
    <property type="entry name" value="PAS-like_dom_sf"/>
</dbReference>
<keyword evidence="5" id="KW-0808">Transferase</keyword>
<dbReference type="SUPFAM" id="SSF55073">
    <property type="entry name" value="Nucleotide cyclase"/>
    <property type="match status" value="1"/>
</dbReference>
<dbReference type="AlphaFoldDB" id="A0A9X3AS91"/>
<name>A0A9X3AS91_9GAMM</name>
<dbReference type="InterPro" id="IPR043128">
    <property type="entry name" value="Rev_trsase/Diguanyl_cyclase"/>
</dbReference>
<sequence>MTDSNIEFGDIHWLMDILQNIDVGLVVLDRQYNIQLWNGFMESHSGLSPQKAKGENLFDLFSEIPKDWFMKKAEPVYQLKTRTFTIWEQRPYLFRFKNYRPITGRASVMYQNTSIIPLESINRSVDHICVIIYDVTDIAVSREDVMSANQTLSEFNRTDQLTELTSRGYWLKELDREFLRCQRSVLPSTLVMFDLDDFRSINGHHGHQAGDQVLRSVSEGLRQTLRQTDQICRYGGEVFAALLVDTDEDEAVIFAERVRKMIERMEIKYGQQSIRATASLGIARYQKSFTTAQDWLQAADKALYHAKESGRNKTTVFQPKAH</sequence>
<dbReference type="GO" id="GO:0006355">
    <property type="term" value="P:regulation of DNA-templated transcription"/>
    <property type="evidence" value="ECO:0007669"/>
    <property type="project" value="InterPro"/>
</dbReference>
<protein>
    <recommendedName>
        <fullName evidence="2">diguanylate cyclase</fullName>
        <ecNumber evidence="2">2.7.7.65</ecNumber>
    </recommendedName>
</protein>
<comment type="catalytic activity">
    <reaction evidence="3">
        <text>2 GTP = 3',3'-c-di-GMP + 2 diphosphate</text>
        <dbReference type="Rhea" id="RHEA:24898"/>
        <dbReference type="ChEBI" id="CHEBI:33019"/>
        <dbReference type="ChEBI" id="CHEBI:37565"/>
        <dbReference type="ChEBI" id="CHEBI:58805"/>
        <dbReference type="EC" id="2.7.7.65"/>
    </reaction>
</comment>
<evidence type="ECO:0000259" key="4">
    <source>
        <dbReference type="PROSITE" id="PS50887"/>
    </source>
</evidence>
<evidence type="ECO:0000256" key="2">
    <source>
        <dbReference type="ARBA" id="ARBA00012528"/>
    </source>
</evidence>
<comment type="cofactor">
    <cofactor evidence="1">
        <name>Mg(2+)</name>
        <dbReference type="ChEBI" id="CHEBI:18420"/>
    </cofactor>
</comment>
<gene>
    <name evidence="5" type="ORF">NYR02_06675</name>
</gene>
<dbReference type="PANTHER" id="PTHR45138:SF9">
    <property type="entry name" value="DIGUANYLATE CYCLASE DGCM-RELATED"/>
    <property type="match status" value="1"/>
</dbReference>
<dbReference type="NCBIfam" id="TIGR00229">
    <property type="entry name" value="sensory_box"/>
    <property type="match status" value="1"/>
</dbReference>
<organism evidence="5 6">
    <name type="scientific">Thalassolituus pacificus</name>
    <dbReference type="NCBI Taxonomy" id="2975440"/>
    <lineage>
        <taxon>Bacteria</taxon>
        <taxon>Pseudomonadati</taxon>
        <taxon>Pseudomonadota</taxon>
        <taxon>Gammaproteobacteria</taxon>
        <taxon>Oceanospirillales</taxon>
        <taxon>Oceanospirillaceae</taxon>
        <taxon>Thalassolituus</taxon>
    </lineage>
</organism>
<dbReference type="PROSITE" id="PS50887">
    <property type="entry name" value="GGDEF"/>
    <property type="match status" value="1"/>
</dbReference>
<proteinExistence type="predicted"/>
<dbReference type="Gene3D" id="3.30.450.20">
    <property type="entry name" value="PAS domain"/>
    <property type="match status" value="1"/>
</dbReference>
<keyword evidence="5" id="KW-0548">Nucleotidyltransferase</keyword>
<dbReference type="SUPFAM" id="SSF55785">
    <property type="entry name" value="PYP-like sensor domain (PAS domain)"/>
    <property type="match status" value="1"/>
</dbReference>
<reference evidence="5" key="1">
    <citation type="journal article" date="2022" name="Front. Microbiol.">
        <title>Genome-based taxonomic rearrangement of Oceanobacter-related bacteria including the description of Thalassolituus hydrocarbonoclasticus sp. nov. and Thalassolituus pacificus sp. nov. and emended description of the genus Thalassolituus.</title>
        <authorList>
            <person name="Dong C."/>
            <person name="Wei L."/>
            <person name="Wang J."/>
            <person name="Lai Q."/>
            <person name="Huang Z."/>
            <person name="Shao Z."/>
        </authorList>
    </citation>
    <scope>NUCLEOTIDE SEQUENCE</scope>
    <source>
        <strain evidence="5">59MF3M-4</strain>
    </source>
</reference>
<dbReference type="InterPro" id="IPR050469">
    <property type="entry name" value="Diguanylate_Cyclase"/>
</dbReference>
<dbReference type="RefSeq" id="WP_260975587.1">
    <property type="nucleotide sequence ID" value="NZ_JAOANI010000014.1"/>
</dbReference>
<dbReference type="FunFam" id="3.30.70.270:FF:000001">
    <property type="entry name" value="Diguanylate cyclase domain protein"/>
    <property type="match status" value="1"/>
</dbReference>
<dbReference type="CDD" id="cd01949">
    <property type="entry name" value="GGDEF"/>
    <property type="match status" value="1"/>
</dbReference>
<reference evidence="5" key="2">
    <citation type="submission" date="2022-08" db="EMBL/GenBank/DDBJ databases">
        <authorList>
            <person name="Dong C."/>
        </authorList>
    </citation>
    <scope>NUCLEOTIDE SEQUENCE</scope>
    <source>
        <strain evidence="5">59MF3M-4</strain>
    </source>
</reference>
<dbReference type="Pfam" id="PF00990">
    <property type="entry name" value="GGDEF"/>
    <property type="match status" value="1"/>
</dbReference>